<dbReference type="InterPro" id="IPR008333">
    <property type="entry name" value="Cbr1-like_FAD-bd_dom"/>
</dbReference>
<dbReference type="PANTHER" id="PTHR19370:SF184">
    <property type="entry name" value="NADH-CYTOCHROME B5 REDUCTASE-LIKE"/>
    <property type="match status" value="1"/>
</dbReference>
<feature type="binding site" evidence="6">
    <location>
        <position position="129"/>
    </location>
    <ligand>
        <name>FAD</name>
        <dbReference type="ChEBI" id="CHEBI:57692"/>
    </ligand>
</feature>
<keyword evidence="5" id="KW-0560">Oxidoreductase</keyword>
<dbReference type="InterPro" id="IPR019180">
    <property type="entry name" value="Oxidoreductase-like_N"/>
</dbReference>
<comment type="similarity">
    <text evidence="2">Belongs to the flavoprotein pyridine nucleotide cytochrome reductase family.</text>
</comment>
<evidence type="ECO:0000313" key="9">
    <source>
        <dbReference type="Proteomes" id="UP001152320"/>
    </source>
</evidence>
<reference evidence="8" key="1">
    <citation type="submission" date="2021-10" db="EMBL/GenBank/DDBJ databases">
        <title>Tropical sea cucumber genome reveals ecological adaptation and Cuvierian tubules defense mechanism.</title>
        <authorList>
            <person name="Chen T."/>
        </authorList>
    </citation>
    <scope>NUCLEOTIDE SEQUENCE</scope>
    <source>
        <strain evidence="8">Nanhai2018</strain>
        <tissue evidence="8">Muscle</tissue>
    </source>
</reference>
<dbReference type="Gene3D" id="2.40.30.10">
    <property type="entry name" value="Translation factors"/>
    <property type="match status" value="1"/>
</dbReference>
<dbReference type="GO" id="GO:0016491">
    <property type="term" value="F:oxidoreductase activity"/>
    <property type="evidence" value="ECO:0007669"/>
    <property type="project" value="UniProtKB-KW"/>
</dbReference>
<dbReference type="Pfam" id="PF00175">
    <property type="entry name" value="NAD_binding_1"/>
    <property type="match status" value="1"/>
</dbReference>
<dbReference type="CDD" id="cd06183">
    <property type="entry name" value="cyt_b5_reduct_like"/>
    <property type="match status" value="1"/>
</dbReference>
<name>A0A9Q1C8I3_HOLLE</name>
<dbReference type="SUPFAM" id="SSF52343">
    <property type="entry name" value="Ferredoxin reductase-like, C-terminal NADP-linked domain"/>
    <property type="match status" value="1"/>
</dbReference>
<dbReference type="Pfam" id="PF09791">
    <property type="entry name" value="Oxidored-like"/>
    <property type="match status" value="1"/>
</dbReference>
<evidence type="ECO:0000259" key="7">
    <source>
        <dbReference type="PROSITE" id="PS51384"/>
    </source>
</evidence>
<evidence type="ECO:0000313" key="8">
    <source>
        <dbReference type="EMBL" id="KAJ8040115.1"/>
    </source>
</evidence>
<dbReference type="Gene3D" id="3.40.50.80">
    <property type="entry name" value="Nucleotide-binding domain of ferredoxin-NADP reductase (FNR) module"/>
    <property type="match status" value="1"/>
</dbReference>
<evidence type="ECO:0000256" key="1">
    <source>
        <dbReference type="ARBA" id="ARBA00001974"/>
    </source>
</evidence>
<evidence type="ECO:0000256" key="2">
    <source>
        <dbReference type="ARBA" id="ARBA00006105"/>
    </source>
</evidence>
<evidence type="ECO:0000256" key="5">
    <source>
        <dbReference type="ARBA" id="ARBA00023002"/>
    </source>
</evidence>
<dbReference type="SUPFAM" id="SSF63380">
    <property type="entry name" value="Riboflavin synthase domain-like"/>
    <property type="match status" value="1"/>
</dbReference>
<dbReference type="AlphaFoldDB" id="A0A9Q1C8I3"/>
<feature type="binding site" evidence="6">
    <location>
        <position position="155"/>
    </location>
    <ligand>
        <name>FAD</name>
        <dbReference type="ChEBI" id="CHEBI:57692"/>
    </ligand>
</feature>
<dbReference type="Proteomes" id="UP001152320">
    <property type="component" value="Chromosome 6"/>
</dbReference>
<keyword evidence="4 6" id="KW-0274">FAD</keyword>
<dbReference type="Pfam" id="PF00970">
    <property type="entry name" value="FAD_binding_6"/>
    <property type="match status" value="1"/>
</dbReference>
<evidence type="ECO:0000256" key="6">
    <source>
        <dbReference type="PIRSR" id="PIRSR601834-1"/>
    </source>
</evidence>
<comment type="cofactor">
    <cofactor evidence="1 6">
        <name>FAD</name>
        <dbReference type="ChEBI" id="CHEBI:57692"/>
    </cofactor>
</comment>
<feature type="domain" description="FAD-binding FR-type" evidence="7">
    <location>
        <begin position="77"/>
        <end position="180"/>
    </location>
</feature>
<accession>A0A9Q1C8I3</accession>
<dbReference type="OrthoDB" id="432685at2759"/>
<keyword evidence="3 6" id="KW-0285">Flavoprotein</keyword>
<organism evidence="8 9">
    <name type="scientific">Holothuria leucospilota</name>
    <name type="common">Black long sea cucumber</name>
    <name type="synonym">Mertensiothuria leucospilota</name>
    <dbReference type="NCBI Taxonomy" id="206669"/>
    <lineage>
        <taxon>Eukaryota</taxon>
        <taxon>Metazoa</taxon>
        <taxon>Echinodermata</taxon>
        <taxon>Eleutherozoa</taxon>
        <taxon>Echinozoa</taxon>
        <taxon>Holothuroidea</taxon>
        <taxon>Aspidochirotacea</taxon>
        <taxon>Aspidochirotida</taxon>
        <taxon>Holothuriidae</taxon>
        <taxon>Holothuria</taxon>
    </lineage>
</organism>
<dbReference type="InterPro" id="IPR001834">
    <property type="entry name" value="CBR-like"/>
</dbReference>
<evidence type="ECO:0000256" key="4">
    <source>
        <dbReference type="ARBA" id="ARBA00022827"/>
    </source>
</evidence>
<dbReference type="InterPro" id="IPR017927">
    <property type="entry name" value="FAD-bd_FR_type"/>
</dbReference>
<feature type="binding site" evidence="6">
    <location>
        <position position="197"/>
    </location>
    <ligand>
        <name>FAD</name>
        <dbReference type="ChEBI" id="CHEBI:57692"/>
    </ligand>
</feature>
<sequence>MEIMQATLMDDYEVCVDCLSSRPVEPVPSDCCGQGCSPCVLDIYDEELKLWKKNCWKRHGGGSDEVQGEPVDMMKPDEYTICKLITKDQVTTNTFLFTFALPEGYSLDLALGQHLVLRQEAPTGGIITRQYTPISPTGRRNKFTVLIKLYEDGKMSRCIRDWQVGTHCDWRGPIGSFSYHVNQYSHIYLIAAGTGITPLYGIISHIVENDNEETFVRLLYASRSYNDILLRKKLNELALYWNFSVRYFLSQNSGERQTNSYGEEIHVGRISKTDLAKEIAVTESSQAIVCGTRHFEADMKGYLLELGIQEDRIVRF</sequence>
<evidence type="ECO:0000256" key="3">
    <source>
        <dbReference type="ARBA" id="ARBA00022630"/>
    </source>
</evidence>
<dbReference type="EMBL" id="JAIZAY010000006">
    <property type="protein sequence ID" value="KAJ8040115.1"/>
    <property type="molecule type" value="Genomic_DNA"/>
</dbReference>
<protein>
    <submittedName>
        <fullName evidence="8">NADH-cytochrome b5 reductase-like</fullName>
    </submittedName>
</protein>
<feature type="binding site" evidence="6">
    <location>
        <position position="154"/>
    </location>
    <ligand>
        <name>FAD</name>
        <dbReference type="ChEBI" id="CHEBI:57692"/>
    </ligand>
</feature>
<dbReference type="PANTHER" id="PTHR19370">
    <property type="entry name" value="NADH-CYTOCHROME B5 REDUCTASE"/>
    <property type="match status" value="1"/>
</dbReference>
<keyword evidence="9" id="KW-1185">Reference proteome</keyword>
<gene>
    <name evidence="8" type="ORF">HOLleu_14320</name>
</gene>
<feature type="binding site" evidence="6">
    <location>
        <position position="148"/>
    </location>
    <ligand>
        <name>FAD</name>
        <dbReference type="ChEBI" id="CHEBI:57692"/>
    </ligand>
</feature>
<dbReference type="InterPro" id="IPR001433">
    <property type="entry name" value="OxRdtase_FAD/NAD-bd"/>
</dbReference>
<comment type="caution">
    <text evidence="8">The sequence shown here is derived from an EMBL/GenBank/DDBJ whole genome shotgun (WGS) entry which is preliminary data.</text>
</comment>
<proteinExistence type="inferred from homology"/>
<dbReference type="PROSITE" id="PS51384">
    <property type="entry name" value="FAD_FR"/>
    <property type="match status" value="1"/>
</dbReference>
<feature type="binding site" evidence="6">
    <location>
        <position position="131"/>
    </location>
    <ligand>
        <name>FAD</name>
        <dbReference type="ChEBI" id="CHEBI:57692"/>
    </ligand>
</feature>
<dbReference type="InterPro" id="IPR017938">
    <property type="entry name" value="Riboflavin_synthase-like_b-brl"/>
</dbReference>
<dbReference type="InterPro" id="IPR039261">
    <property type="entry name" value="FNR_nucleotide-bd"/>
</dbReference>
<dbReference type="PRINTS" id="PR00406">
    <property type="entry name" value="CYTB5RDTASE"/>
</dbReference>
<feature type="binding site" evidence="6">
    <location>
        <position position="146"/>
    </location>
    <ligand>
        <name>FAD</name>
        <dbReference type="ChEBI" id="CHEBI:57692"/>
    </ligand>
</feature>
<feature type="binding site" evidence="6">
    <location>
        <position position="156"/>
    </location>
    <ligand>
        <name>FAD</name>
        <dbReference type="ChEBI" id="CHEBI:57692"/>
    </ligand>
</feature>